<evidence type="ECO:0000313" key="5">
    <source>
        <dbReference type="EMBL" id="MDQ0456854.1"/>
    </source>
</evidence>
<dbReference type="NCBIfam" id="TIGR00229">
    <property type="entry name" value="sensory_box"/>
    <property type="match status" value="1"/>
</dbReference>
<organism evidence="5 6">
    <name type="scientific">Rhizobium paknamense</name>
    <dbReference type="NCBI Taxonomy" id="1206817"/>
    <lineage>
        <taxon>Bacteria</taxon>
        <taxon>Pseudomonadati</taxon>
        <taxon>Pseudomonadota</taxon>
        <taxon>Alphaproteobacteria</taxon>
        <taxon>Hyphomicrobiales</taxon>
        <taxon>Rhizobiaceae</taxon>
        <taxon>Rhizobium/Agrobacterium group</taxon>
        <taxon>Rhizobium</taxon>
    </lineage>
</organism>
<dbReference type="InterPro" id="IPR054327">
    <property type="entry name" value="His-kinase-like_sensor"/>
</dbReference>
<dbReference type="Gene3D" id="3.30.450.20">
    <property type="entry name" value="PAS domain"/>
    <property type="match status" value="3"/>
</dbReference>
<dbReference type="SMART" id="SM00267">
    <property type="entry name" value="GGDEF"/>
    <property type="match status" value="1"/>
</dbReference>
<evidence type="ECO:0000256" key="1">
    <source>
        <dbReference type="ARBA" id="ARBA00012528"/>
    </source>
</evidence>
<dbReference type="PANTHER" id="PTHR45138:SF9">
    <property type="entry name" value="DIGUANYLATE CYCLASE DGCM-RELATED"/>
    <property type="match status" value="1"/>
</dbReference>
<dbReference type="RefSeq" id="WP_307159033.1">
    <property type="nucleotide sequence ID" value="NZ_JAUSWH010000010.1"/>
</dbReference>
<dbReference type="Pfam" id="PF00990">
    <property type="entry name" value="GGDEF"/>
    <property type="match status" value="1"/>
</dbReference>
<dbReference type="Proteomes" id="UP001235269">
    <property type="component" value="Unassembled WGS sequence"/>
</dbReference>
<name>A0ABU0IF39_9HYPH</name>
<dbReference type="CDD" id="cd01949">
    <property type="entry name" value="GGDEF"/>
    <property type="match status" value="1"/>
</dbReference>
<evidence type="ECO:0000259" key="4">
    <source>
        <dbReference type="PROSITE" id="PS50887"/>
    </source>
</evidence>
<protein>
    <recommendedName>
        <fullName evidence="1">diguanylate cyclase</fullName>
        <ecNumber evidence="1">2.7.7.65</ecNumber>
    </recommendedName>
</protein>
<dbReference type="InterPro" id="IPR050469">
    <property type="entry name" value="Diguanylate_Cyclase"/>
</dbReference>
<comment type="caution">
    <text evidence="5">The sequence shown here is derived from an EMBL/GenBank/DDBJ whole genome shotgun (WGS) entry which is preliminary data.</text>
</comment>
<dbReference type="CDD" id="cd12914">
    <property type="entry name" value="PDC1_DGC_like"/>
    <property type="match status" value="1"/>
</dbReference>
<dbReference type="InterPro" id="IPR000014">
    <property type="entry name" value="PAS"/>
</dbReference>
<feature type="domain" description="PAS" evidence="3">
    <location>
        <begin position="286"/>
        <end position="334"/>
    </location>
</feature>
<feature type="domain" description="GGDEF" evidence="4">
    <location>
        <begin position="442"/>
        <end position="579"/>
    </location>
</feature>
<dbReference type="PROSITE" id="PS50887">
    <property type="entry name" value="GGDEF"/>
    <property type="match status" value="1"/>
</dbReference>
<dbReference type="EC" id="2.7.7.65" evidence="1"/>
<dbReference type="PROSITE" id="PS50112">
    <property type="entry name" value="PAS"/>
    <property type="match status" value="1"/>
</dbReference>
<keyword evidence="6" id="KW-1185">Reference proteome</keyword>
<sequence length="592" mass="66046">MFSSERRLIETARAIGVHTDDVFRFAQQPLGQLVESAEKAHAGQAGYLGLIAQMHQEIQHSKFLRSIAYADQSGALIESTFRSNVSGMNLSNREYFQFHRSNSSSAPRIGLPSQSQTDGKWFLPITQRVNLPDGGFGGVMIATIDIDHFVSFMRNSDLGPDNSFVLMREDGNIILRLPIDPAAMHTNLAGSAFFRDEVLKKHQGSYEYLSPFDGMRRISGYYRSPETGITVLVAQSKRALFYDWVDYSKYPWLCLITTGLIALGMALRWLRQTKLREQSERIVAMREAELRLITRTSTDAIEKIDSAGIRQFVSPAAEKLYSQTPESLLGTSIFDAGGKSHRGIWLEALEKLSKGSESELILWERRAEGTDPLWLESAISAVSAGNVSRPEAFVVITRDVTQQELKKRELDLLAQTDGLTGLFNKRHFSEILNDLIGEDRRDSFTIILIDLDRFKQFNDTYGHLAGDHCLQAVARAIQDSVQGHEAVAARFGGEELAVVLSDCDRQDAAVISEIIRRNVQALGIEHINNHPFGQVTISLGHVTVRPRETWSAQAIVEAADQALYDAKQKGRNRSIGAGQRLERAPDRLLKAG</sequence>
<evidence type="ECO:0000259" key="3">
    <source>
        <dbReference type="PROSITE" id="PS50112"/>
    </source>
</evidence>
<dbReference type="InterPro" id="IPR000160">
    <property type="entry name" value="GGDEF_dom"/>
</dbReference>
<dbReference type="InterPro" id="IPR029787">
    <property type="entry name" value="Nucleotide_cyclase"/>
</dbReference>
<accession>A0ABU0IF39</accession>
<dbReference type="CDD" id="cd00130">
    <property type="entry name" value="PAS"/>
    <property type="match status" value="1"/>
</dbReference>
<proteinExistence type="predicted"/>
<dbReference type="CDD" id="cd12915">
    <property type="entry name" value="PDC2_DGC_like"/>
    <property type="match status" value="1"/>
</dbReference>
<dbReference type="InterPro" id="IPR043128">
    <property type="entry name" value="Rev_trsase/Diguanyl_cyclase"/>
</dbReference>
<comment type="catalytic activity">
    <reaction evidence="2">
        <text>2 GTP = 3',3'-c-di-GMP + 2 diphosphate</text>
        <dbReference type="Rhea" id="RHEA:24898"/>
        <dbReference type="ChEBI" id="CHEBI:33019"/>
        <dbReference type="ChEBI" id="CHEBI:37565"/>
        <dbReference type="ChEBI" id="CHEBI:58805"/>
        <dbReference type="EC" id="2.7.7.65"/>
    </reaction>
</comment>
<evidence type="ECO:0000313" key="6">
    <source>
        <dbReference type="Proteomes" id="UP001235269"/>
    </source>
</evidence>
<dbReference type="Gene3D" id="3.30.70.270">
    <property type="match status" value="1"/>
</dbReference>
<dbReference type="EMBL" id="JAUSWH010000010">
    <property type="protein sequence ID" value="MDQ0456854.1"/>
    <property type="molecule type" value="Genomic_DNA"/>
</dbReference>
<dbReference type="Pfam" id="PF22588">
    <property type="entry name" value="dCache_1_like"/>
    <property type="match status" value="1"/>
</dbReference>
<dbReference type="SUPFAM" id="SSF55073">
    <property type="entry name" value="Nucleotide cyclase"/>
    <property type="match status" value="1"/>
</dbReference>
<dbReference type="InterPro" id="IPR035965">
    <property type="entry name" value="PAS-like_dom_sf"/>
</dbReference>
<dbReference type="PANTHER" id="PTHR45138">
    <property type="entry name" value="REGULATORY COMPONENTS OF SENSORY TRANSDUCTION SYSTEM"/>
    <property type="match status" value="1"/>
</dbReference>
<gene>
    <name evidence="5" type="ORF">QO005_003199</name>
</gene>
<evidence type="ECO:0000256" key="2">
    <source>
        <dbReference type="ARBA" id="ARBA00034247"/>
    </source>
</evidence>
<dbReference type="NCBIfam" id="TIGR00254">
    <property type="entry name" value="GGDEF"/>
    <property type="match status" value="1"/>
</dbReference>
<reference evidence="5 6" key="1">
    <citation type="submission" date="2023-07" db="EMBL/GenBank/DDBJ databases">
        <title>Genomic Encyclopedia of Type Strains, Phase IV (KMG-IV): sequencing the most valuable type-strain genomes for metagenomic binning, comparative biology and taxonomic classification.</title>
        <authorList>
            <person name="Goeker M."/>
        </authorList>
    </citation>
    <scope>NUCLEOTIDE SEQUENCE [LARGE SCALE GENOMIC DNA]</scope>
    <source>
        <strain evidence="5 6">DSM 100301</strain>
    </source>
</reference>
<dbReference type="SUPFAM" id="SSF55785">
    <property type="entry name" value="PYP-like sensor domain (PAS domain)"/>
    <property type="match status" value="1"/>
</dbReference>